<dbReference type="InterPro" id="IPR013536">
    <property type="entry name" value="WLM_dom"/>
</dbReference>
<protein>
    <recommendedName>
        <fullName evidence="1">WLM domain-containing protein</fullName>
    </recommendedName>
</protein>
<organism evidence="2">
    <name type="scientific">viral metagenome</name>
    <dbReference type="NCBI Taxonomy" id="1070528"/>
    <lineage>
        <taxon>unclassified sequences</taxon>
        <taxon>metagenomes</taxon>
        <taxon>organismal metagenomes</taxon>
    </lineage>
</organism>
<evidence type="ECO:0000313" key="2">
    <source>
        <dbReference type="EMBL" id="QHT36356.1"/>
    </source>
</evidence>
<sequence length="172" mass="20166">MKDNDIIMVKSDFDNMNYIVRDLPDAKQASIKLSKINKKIMSLINHLTTTNDENSKYQRLKERYNPNTLSETSETSDHVSYSVNKGEKIALCLRNKKSNTFEDDNIIMFVLIHELAHILTEEVGHTDKFWDNMRELLEEAEKLDLYIPVDYSEKNKEYCGMTVKTTPYDFKK</sequence>
<feature type="domain" description="WLM" evidence="1">
    <location>
        <begin position="68"/>
        <end position="145"/>
    </location>
</feature>
<dbReference type="AlphaFoldDB" id="A0A6C0F3U5"/>
<reference evidence="2" key="1">
    <citation type="journal article" date="2020" name="Nature">
        <title>Giant virus diversity and host interactions through global metagenomics.</title>
        <authorList>
            <person name="Schulz F."/>
            <person name="Roux S."/>
            <person name="Paez-Espino D."/>
            <person name="Jungbluth S."/>
            <person name="Walsh D.A."/>
            <person name="Denef V.J."/>
            <person name="McMahon K.D."/>
            <person name="Konstantinidis K.T."/>
            <person name="Eloe-Fadrosh E.A."/>
            <person name="Kyrpides N.C."/>
            <person name="Woyke T."/>
        </authorList>
    </citation>
    <scope>NUCLEOTIDE SEQUENCE</scope>
    <source>
        <strain evidence="2">GVMAG-S-ERX555931-87</strain>
    </source>
</reference>
<dbReference type="Pfam" id="PF08325">
    <property type="entry name" value="WLM"/>
    <property type="match status" value="1"/>
</dbReference>
<proteinExistence type="predicted"/>
<accession>A0A6C0F3U5</accession>
<evidence type="ECO:0000259" key="1">
    <source>
        <dbReference type="Pfam" id="PF08325"/>
    </source>
</evidence>
<name>A0A6C0F3U5_9ZZZZ</name>
<dbReference type="EMBL" id="MN738741">
    <property type="protein sequence ID" value="QHT36356.1"/>
    <property type="molecule type" value="Genomic_DNA"/>
</dbReference>
<dbReference type="Gene3D" id="3.30.2010.10">
    <property type="entry name" value="Metalloproteases ('zincins'), catalytic domain"/>
    <property type="match status" value="1"/>
</dbReference>